<evidence type="ECO:0000256" key="1">
    <source>
        <dbReference type="SAM" id="MobiDB-lite"/>
    </source>
</evidence>
<dbReference type="PANTHER" id="PTHR46830">
    <property type="entry name" value="TRANSFERASE, PUTATIVE-RELATED"/>
    <property type="match status" value="1"/>
</dbReference>
<name>A0AAV4FR72_9GAST</name>
<organism evidence="3 4">
    <name type="scientific">Elysia marginata</name>
    <dbReference type="NCBI Taxonomy" id="1093978"/>
    <lineage>
        <taxon>Eukaryota</taxon>
        <taxon>Metazoa</taxon>
        <taxon>Spiralia</taxon>
        <taxon>Lophotrochozoa</taxon>
        <taxon>Mollusca</taxon>
        <taxon>Gastropoda</taxon>
        <taxon>Heterobranchia</taxon>
        <taxon>Euthyneura</taxon>
        <taxon>Panpulmonata</taxon>
        <taxon>Sacoglossa</taxon>
        <taxon>Placobranchoidea</taxon>
        <taxon>Plakobranchidae</taxon>
        <taxon>Elysia</taxon>
    </lineage>
</organism>
<dbReference type="AlphaFoldDB" id="A0AAV4FR72"/>
<protein>
    <recommendedName>
        <fullName evidence="5">Nucleotide-diphospho-sugar transferase domain-containing protein</fullName>
    </recommendedName>
</protein>
<evidence type="ECO:0000256" key="2">
    <source>
        <dbReference type="SAM" id="Phobius"/>
    </source>
</evidence>
<evidence type="ECO:0000313" key="3">
    <source>
        <dbReference type="EMBL" id="GFR75243.1"/>
    </source>
</evidence>
<feature type="region of interest" description="Disordered" evidence="1">
    <location>
        <begin position="423"/>
        <end position="444"/>
    </location>
</feature>
<evidence type="ECO:0000313" key="4">
    <source>
        <dbReference type="Proteomes" id="UP000762676"/>
    </source>
</evidence>
<keyword evidence="2" id="KW-0812">Transmembrane</keyword>
<dbReference type="Proteomes" id="UP000762676">
    <property type="component" value="Unassembled WGS sequence"/>
</dbReference>
<reference evidence="3 4" key="1">
    <citation type="journal article" date="2021" name="Elife">
        <title>Chloroplast acquisition without the gene transfer in kleptoplastic sea slugs, Plakobranchus ocellatus.</title>
        <authorList>
            <person name="Maeda T."/>
            <person name="Takahashi S."/>
            <person name="Yoshida T."/>
            <person name="Shimamura S."/>
            <person name="Takaki Y."/>
            <person name="Nagai Y."/>
            <person name="Toyoda A."/>
            <person name="Suzuki Y."/>
            <person name="Arimoto A."/>
            <person name="Ishii H."/>
            <person name="Satoh N."/>
            <person name="Nishiyama T."/>
            <person name="Hasebe M."/>
            <person name="Maruyama T."/>
            <person name="Minagawa J."/>
            <person name="Obokata J."/>
            <person name="Shigenobu S."/>
        </authorList>
    </citation>
    <scope>NUCLEOTIDE SEQUENCE [LARGE SCALE GENOMIC DNA]</scope>
</reference>
<dbReference type="InterPro" id="IPR029044">
    <property type="entry name" value="Nucleotide-diphossugar_trans"/>
</dbReference>
<accession>A0AAV4FR72</accession>
<dbReference type="InterPro" id="IPR007577">
    <property type="entry name" value="GlycoTrfase_DXD_sugar-bd_CS"/>
</dbReference>
<evidence type="ECO:0008006" key="5">
    <source>
        <dbReference type="Google" id="ProtNLM"/>
    </source>
</evidence>
<comment type="caution">
    <text evidence="3">The sequence shown here is derived from an EMBL/GenBank/DDBJ whole genome shotgun (WGS) entry which is preliminary data.</text>
</comment>
<gene>
    <name evidence="3" type="ORF">ElyMa_002182600</name>
</gene>
<keyword evidence="2" id="KW-0472">Membrane</keyword>
<feature type="transmembrane region" description="Helical" evidence="2">
    <location>
        <begin position="12"/>
        <end position="35"/>
    </location>
</feature>
<dbReference type="Pfam" id="PF04488">
    <property type="entry name" value="Gly_transf_sug"/>
    <property type="match status" value="1"/>
</dbReference>
<proteinExistence type="predicted"/>
<dbReference type="PANTHER" id="PTHR46830:SF2">
    <property type="entry name" value="ALPHA-1,4-N-ACETYLGLUCOSAMINYLTRANSFERASE"/>
    <property type="match status" value="1"/>
</dbReference>
<sequence length="756" mass="85578">MRSFFGQRGGGLPYRTLALCLTTFVLVANISFWMFTSSQPGDEHQRIAMKSAVSNHRYHQREFPVEPVAPRFEYIKRPNNEASRSIETALKPLEPGQWSNNDQQAWWPNQGRSLQPPVRRTRTYGKEALEGGLNVLVYGELLEASPREVSELVGRVVPNTVHYIWCGNGTFGYRHFLSVMSVWRVLEPDAIEFRYETRPKEDKYNTWFTFIRTHLPAFQASPLPDWVKGPQCGDVHGLETLSDRGGVLVSPDVVLYPRAATQLLYNNFTVAFKSDMSIGLAVGTAKNEIFRPLIDIFTPKQSRPEAGVSLSSGLTKHLTSEGSERGAQMADETVLKEKKIMAILQSSSNQSGKMLYCGDTALIKNMDRDIKKPDLPDQLDNFDSKNANLCLSVDSRLEPRHVIQGSVENPLVSLLHRYVYNTDRGRHSGSSKSKHDPQPLNMDSLSGKVSNPIHLNGTHAAAVRKHMSADAQLNTTPPPSEKTTNTRLPRLADKPEAVMDVPRIVHYVWFGRKEMTFGMYLSFLSTVYVLKPNRIFIHGDGLLTGKIWVKVKKHPLVTLVYRDPPLYIFSRAVVYTSHRSDIVRADVLDKYGGVYVDWDAYWLSSPDQYLLPTSISDKRSSQTLLTSEEISGSAIQFNSTAYLYNTTEQNSKLKNSTFLSTMQTNKTLPFQGRRVTEADAVVSRDHIPRPPFPDTINMGVVLARPRSKFIRAWRAALVDYRSRDFLYNAVELPYKVFEMFSQSVVIDDRLQVTDKM</sequence>
<keyword evidence="4" id="KW-1185">Reference proteome</keyword>
<dbReference type="SUPFAM" id="SSF53448">
    <property type="entry name" value="Nucleotide-diphospho-sugar transferases"/>
    <property type="match status" value="1"/>
</dbReference>
<dbReference type="EMBL" id="BMAT01004535">
    <property type="protein sequence ID" value="GFR75243.1"/>
    <property type="molecule type" value="Genomic_DNA"/>
</dbReference>
<dbReference type="Gene3D" id="3.90.550.20">
    <property type="match status" value="1"/>
</dbReference>
<keyword evidence="2" id="KW-1133">Transmembrane helix</keyword>